<accession>A0ABV1FPZ6</accession>
<dbReference type="RefSeq" id="WP_215759454.1">
    <property type="nucleotide sequence ID" value="NZ_JAHKBE010000012.1"/>
</dbReference>
<dbReference type="Proteomes" id="UP001487296">
    <property type="component" value="Unassembled WGS sequence"/>
</dbReference>
<gene>
    <name evidence="2" type="ORF">AAAT34_05320</name>
</gene>
<evidence type="ECO:0000313" key="3">
    <source>
        <dbReference type="Proteomes" id="UP001487296"/>
    </source>
</evidence>
<sequence>MNETKATQLIDKFFEGATTLSEEQQLYDYFTSPNVGPELMPVRQMFLDMCQLQGCEPTPKAQVATLKPRRRWRRIAAAAALVATAGIIATLWFSQRNTSDYEIVAYGVRQTDRETVMNEVERTLGDAKSAAPNVGAELKDAFGQY</sequence>
<feature type="transmembrane region" description="Helical" evidence="1">
    <location>
        <begin position="75"/>
        <end position="93"/>
    </location>
</feature>
<keyword evidence="1" id="KW-0812">Transmembrane</keyword>
<keyword evidence="1" id="KW-1133">Transmembrane helix</keyword>
<organism evidence="2 3">
    <name type="scientific">Hallella faecis</name>
    <dbReference type="NCBI Taxonomy" id="2841596"/>
    <lineage>
        <taxon>Bacteria</taxon>
        <taxon>Pseudomonadati</taxon>
        <taxon>Bacteroidota</taxon>
        <taxon>Bacteroidia</taxon>
        <taxon>Bacteroidales</taxon>
        <taxon>Prevotellaceae</taxon>
        <taxon>Hallella</taxon>
    </lineage>
</organism>
<keyword evidence="3" id="KW-1185">Reference proteome</keyword>
<evidence type="ECO:0000313" key="2">
    <source>
        <dbReference type="EMBL" id="MEQ2486477.1"/>
    </source>
</evidence>
<evidence type="ECO:0000256" key="1">
    <source>
        <dbReference type="SAM" id="Phobius"/>
    </source>
</evidence>
<dbReference type="EMBL" id="JBBNFP010000014">
    <property type="protein sequence ID" value="MEQ2486477.1"/>
    <property type="molecule type" value="Genomic_DNA"/>
</dbReference>
<proteinExistence type="predicted"/>
<comment type="caution">
    <text evidence="2">The sequence shown here is derived from an EMBL/GenBank/DDBJ whole genome shotgun (WGS) entry which is preliminary data.</text>
</comment>
<reference evidence="2 3" key="1">
    <citation type="submission" date="2024-04" db="EMBL/GenBank/DDBJ databases">
        <title>Human intestinal bacterial collection.</title>
        <authorList>
            <person name="Pauvert C."/>
            <person name="Hitch T.C.A."/>
            <person name="Clavel T."/>
        </authorList>
    </citation>
    <scope>NUCLEOTIDE SEQUENCE [LARGE SCALE GENOMIC DNA]</scope>
    <source>
        <strain evidence="2 3">CLA-AA-H145</strain>
    </source>
</reference>
<protein>
    <recommendedName>
        <fullName evidence="4">Anti-sigma factor</fullName>
    </recommendedName>
</protein>
<keyword evidence="1" id="KW-0472">Membrane</keyword>
<evidence type="ECO:0008006" key="4">
    <source>
        <dbReference type="Google" id="ProtNLM"/>
    </source>
</evidence>
<name>A0ABV1FPZ6_9BACT</name>